<feature type="domain" description="VTT" evidence="8">
    <location>
        <begin position="48"/>
        <end position="176"/>
    </location>
</feature>
<evidence type="ECO:0000256" key="6">
    <source>
        <dbReference type="ARBA" id="ARBA00023136"/>
    </source>
</evidence>
<comment type="subcellular location">
    <subcellularLocation>
        <location evidence="1 7">Cell membrane</location>
        <topology evidence="1 7">Multi-pass membrane protein</topology>
    </subcellularLocation>
</comment>
<evidence type="ECO:0000256" key="7">
    <source>
        <dbReference type="RuleBase" id="RU367016"/>
    </source>
</evidence>
<evidence type="ECO:0000256" key="1">
    <source>
        <dbReference type="ARBA" id="ARBA00004651"/>
    </source>
</evidence>
<keyword evidence="5 7" id="KW-1133">Transmembrane helix</keyword>
<feature type="transmembrane region" description="Helical" evidence="7">
    <location>
        <begin position="68"/>
        <end position="91"/>
    </location>
</feature>
<gene>
    <name evidence="9" type="ORF">G9403_04515</name>
</gene>
<proteinExistence type="inferred from homology"/>
<dbReference type="AlphaFoldDB" id="A0ABD4XI71"/>
<keyword evidence="4 7" id="KW-0812">Transmembrane</keyword>
<evidence type="ECO:0000313" key="9">
    <source>
        <dbReference type="EMBL" id="MDF8370924.1"/>
    </source>
</evidence>
<comment type="caution">
    <text evidence="9">The sequence shown here is derived from an EMBL/GenBank/DDBJ whole genome shotgun (WGS) entry which is preliminary data.</text>
</comment>
<accession>A0ABD4XI71</accession>
<sequence length="218" mass="24184">MSVFLITSLVPNLNQLLPGLISQYGSLIYIGLFALIFIETGIVILPFLPGDSLLFLCGSLAAMSNHSLNVWILLLALSIAAVIGDSLNFEIGEHFGEYIMRNEKLRRLIKPKYLRKSEIFFERHGKPAIFLGRFMPIIRTIIPFTAGVSHMRYRDFAKYNILGGVTWVAVAVGAGYFFGNIAIVKAHFELIMIAIIVISLLPALIMAIRNRGGVADDE</sequence>
<dbReference type="GO" id="GO:0005886">
    <property type="term" value="C:plasma membrane"/>
    <property type="evidence" value="ECO:0007669"/>
    <property type="project" value="UniProtKB-SubCell"/>
</dbReference>
<comment type="similarity">
    <text evidence="2 7">Belongs to the DedA family.</text>
</comment>
<name>A0ABD4XI71_WEIPA</name>
<evidence type="ECO:0000259" key="8">
    <source>
        <dbReference type="Pfam" id="PF09335"/>
    </source>
</evidence>
<reference evidence="9 10" key="1">
    <citation type="submission" date="2020-03" db="EMBL/GenBank/DDBJ databases">
        <title>Comparative genomics of Weissella paramesenteroides.</title>
        <authorList>
            <person name="Kant R."/>
            <person name="Takala T."/>
            <person name="Saris P."/>
        </authorList>
    </citation>
    <scope>NUCLEOTIDE SEQUENCE [LARGE SCALE GENOMIC DNA]</scope>
    <source>
        <strain evidence="9 10">SJ27-4</strain>
    </source>
</reference>
<evidence type="ECO:0000256" key="2">
    <source>
        <dbReference type="ARBA" id="ARBA00010792"/>
    </source>
</evidence>
<evidence type="ECO:0000256" key="4">
    <source>
        <dbReference type="ARBA" id="ARBA00022692"/>
    </source>
</evidence>
<dbReference type="InterPro" id="IPR032816">
    <property type="entry name" value="VTT_dom"/>
</dbReference>
<dbReference type="RefSeq" id="WP_277362210.1">
    <property type="nucleotide sequence ID" value="NZ_CAXLJE010000007.1"/>
</dbReference>
<evidence type="ECO:0000256" key="3">
    <source>
        <dbReference type="ARBA" id="ARBA00022475"/>
    </source>
</evidence>
<evidence type="ECO:0000313" key="10">
    <source>
        <dbReference type="Proteomes" id="UP001215461"/>
    </source>
</evidence>
<organism evidence="9 10">
    <name type="scientific">Weissella paramesenteroides</name>
    <name type="common">Leuconostoc paramesenteroides</name>
    <dbReference type="NCBI Taxonomy" id="1249"/>
    <lineage>
        <taxon>Bacteria</taxon>
        <taxon>Bacillati</taxon>
        <taxon>Bacillota</taxon>
        <taxon>Bacilli</taxon>
        <taxon>Lactobacillales</taxon>
        <taxon>Lactobacillaceae</taxon>
        <taxon>Weissella</taxon>
    </lineage>
</organism>
<keyword evidence="6 7" id="KW-0472">Membrane</keyword>
<dbReference type="InterPro" id="IPR032818">
    <property type="entry name" value="DedA-like"/>
</dbReference>
<feature type="transmembrane region" description="Helical" evidence="7">
    <location>
        <begin position="27"/>
        <end position="48"/>
    </location>
</feature>
<dbReference type="PANTHER" id="PTHR30353:SF0">
    <property type="entry name" value="TRANSMEMBRANE PROTEIN"/>
    <property type="match status" value="1"/>
</dbReference>
<dbReference type="Proteomes" id="UP001215461">
    <property type="component" value="Unassembled WGS sequence"/>
</dbReference>
<feature type="transmembrane region" description="Helical" evidence="7">
    <location>
        <begin position="159"/>
        <end position="178"/>
    </location>
</feature>
<dbReference type="EMBL" id="JAANXN010000005">
    <property type="protein sequence ID" value="MDF8370924.1"/>
    <property type="molecule type" value="Genomic_DNA"/>
</dbReference>
<keyword evidence="3 7" id="KW-1003">Cell membrane</keyword>
<dbReference type="Pfam" id="PF09335">
    <property type="entry name" value="VTT_dom"/>
    <property type="match status" value="1"/>
</dbReference>
<dbReference type="PANTHER" id="PTHR30353">
    <property type="entry name" value="INNER MEMBRANE PROTEIN DEDA-RELATED"/>
    <property type="match status" value="1"/>
</dbReference>
<protein>
    <submittedName>
        <fullName evidence="9">Cytochrome O ubiquinol oxidase</fullName>
    </submittedName>
</protein>
<feature type="transmembrane region" description="Helical" evidence="7">
    <location>
        <begin position="190"/>
        <end position="208"/>
    </location>
</feature>
<evidence type="ECO:0000256" key="5">
    <source>
        <dbReference type="ARBA" id="ARBA00022989"/>
    </source>
</evidence>